<keyword evidence="4" id="KW-0255">Endonuclease</keyword>
<keyword evidence="10" id="KW-1185">Reference proteome</keyword>
<evidence type="ECO:0000256" key="4">
    <source>
        <dbReference type="ARBA" id="ARBA00022759"/>
    </source>
</evidence>
<evidence type="ECO:0000256" key="6">
    <source>
        <dbReference type="ARBA" id="ARBA00023157"/>
    </source>
</evidence>
<name>A0AAD6WLD0_9AGAR</name>
<dbReference type="EMBL" id="JARJCM010000471">
    <property type="protein sequence ID" value="KAJ7016702.1"/>
    <property type="molecule type" value="Genomic_DNA"/>
</dbReference>
<evidence type="ECO:0000256" key="1">
    <source>
        <dbReference type="ARBA" id="ARBA00009547"/>
    </source>
</evidence>
<feature type="signal peptide" evidence="8">
    <location>
        <begin position="1"/>
        <end position="18"/>
    </location>
</feature>
<dbReference type="Proteomes" id="UP001218188">
    <property type="component" value="Unassembled WGS sequence"/>
</dbReference>
<dbReference type="GO" id="GO:0016788">
    <property type="term" value="F:hydrolase activity, acting on ester bonds"/>
    <property type="evidence" value="ECO:0007669"/>
    <property type="project" value="InterPro"/>
</dbReference>
<comment type="caution">
    <text evidence="9">The sequence shown here is derived from an EMBL/GenBank/DDBJ whole genome shotgun (WGS) entry which is preliminary data.</text>
</comment>
<dbReference type="AlphaFoldDB" id="A0AAD6WLD0"/>
<dbReference type="PANTHER" id="PTHR33146">
    <property type="entry name" value="ENDONUCLEASE 4"/>
    <property type="match status" value="1"/>
</dbReference>
<accession>A0AAD6WLD0</accession>
<protein>
    <submittedName>
        <fullName evidence="9">Nuclease PA3</fullName>
    </submittedName>
</protein>
<feature type="chain" id="PRO_5042208001" evidence="8">
    <location>
        <begin position="19"/>
        <end position="348"/>
    </location>
</feature>
<dbReference type="CDD" id="cd11010">
    <property type="entry name" value="S1-P1_nuclease"/>
    <property type="match status" value="1"/>
</dbReference>
<evidence type="ECO:0000256" key="3">
    <source>
        <dbReference type="ARBA" id="ARBA00022723"/>
    </source>
</evidence>
<keyword evidence="8" id="KW-0732">Signal</keyword>
<evidence type="ECO:0000256" key="8">
    <source>
        <dbReference type="SAM" id="SignalP"/>
    </source>
</evidence>
<dbReference type="Pfam" id="PF02265">
    <property type="entry name" value="S1-P1_nuclease"/>
    <property type="match status" value="1"/>
</dbReference>
<dbReference type="InterPro" id="IPR003154">
    <property type="entry name" value="S1/P1nuclease"/>
</dbReference>
<dbReference type="SUPFAM" id="SSF48537">
    <property type="entry name" value="Phospholipase C/P1 nuclease"/>
    <property type="match status" value="1"/>
</dbReference>
<evidence type="ECO:0000313" key="10">
    <source>
        <dbReference type="Proteomes" id="UP001218188"/>
    </source>
</evidence>
<dbReference type="InterPro" id="IPR008947">
    <property type="entry name" value="PLipase_C/P1_nuclease_dom_sf"/>
</dbReference>
<dbReference type="GO" id="GO:0046872">
    <property type="term" value="F:metal ion binding"/>
    <property type="evidence" value="ECO:0007669"/>
    <property type="project" value="UniProtKB-KW"/>
</dbReference>
<evidence type="ECO:0000256" key="7">
    <source>
        <dbReference type="ARBA" id="ARBA00023180"/>
    </source>
</evidence>
<dbReference type="GO" id="GO:0006308">
    <property type="term" value="P:DNA catabolic process"/>
    <property type="evidence" value="ECO:0007669"/>
    <property type="project" value="InterPro"/>
</dbReference>
<dbReference type="GO" id="GO:0004519">
    <property type="term" value="F:endonuclease activity"/>
    <property type="evidence" value="ECO:0007669"/>
    <property type="project" value="UniProtKB-KW"/>
</dbReference>
<sequence length="348" mass="37591">MLTPYLFLGLTTLQGARAWGVLGHATVAYIAQNYLTTEVASWAKGVLNDTSTSYLANIASWADTYRATAAGAWSAPLHFIDAEDNPPTTCDVNFARDCGPTGCSISAMVNYTQRVGDARLSAANTAEALRFLVHFVGDITQPLHDEAFELGANGVAVTYQGFSDNLHSDWDTFIPETLIGGSTLADAQSWAKTLIADINSGIYKSVAASWIKGDTTTDVLTTATRWASDANALVCTVVMPDGAAALTAEKDLFPTYYDSVIPTIELQIAKGGYRLANWLNIIFTSEVARKRGLEDSEGAVKRGLMASQMREVEESELDGHMFLPPQQPLSKTQLARLATGYGCNHHRH</sequence>
<organism evidence="9 10">
    <name type="scientific">Mycena alexandri</name>
    <dbReference type="NCBI Taxonomy" id="1745969"/>
    <lineage>
        <taxon>Eukaryota</taxon>
        <taxon>Fungi</taxon>
        <taxon>Dikarya</taxon>
        <taxon>Basidiomycota</taxon>
        <taxon>Agaricomycotina</taxon>
        <taxon>Agaricomycetes</taxon>
        <taxon>Agaricomycetidae</taxon>
        <taxon>Agaricales</taxon>
        <taxon>Marasmiineae</taxon>
        <taxon>Mycenaceae</taxon>
        <taxon>Mycena</taxon>
    </lineage>
</organism>
<reference evidence="9" key="1">
    <citation type="submission" date="2023-03" db="EMBL/GenBank/DDBJ databases">
        <title>Massive genome expansion in bonnet fungi (Mycena s.s.) driven by repeated elements and novel gene families across ecological guilds.</title>
        <authorList>
            <consortium name="Lawrence Berkeley National Laboratory"/>
            <person name="Harder C.B."/>
            <person name="Miyauchi S."/>
            <person name="Viragh M."/>
            <person name="Kuo A."/>
            <person name="Thoen E."/>
            <person name="Andreopoulos B."/>
            <person name="Lu D."/>
            <person name="Skrede I."/>
            <person name="Drula E."/>
            <person name="Henrissat B."/>
            <person name="Morin E."/>
            <person name="Kohler A."/>
            <person name="Barry K."/>
            <person name="LaButti K."/>
            <person name="Morin E."/>
            <person name="Salamov A."/>
            <person name="Lipzen A."/>
            <person name="Mereny Z."/>
            <person name="Hegedus B."/>
            <person name="Baldrian P."/>
            <person name="Stursova M."/>
            <person name="Weitz H."/>
            <person name="Taylor A."/>
            <person name="Grigoriev I.V."/>
            <person name="Nagy L.G."/>
            <person name="Martin F."/>
            <person name="Kauserud H."/>
        </authorList>
    </citation>
    <scope>NUCLEOTIDE SEQUENCE</scope>
    <source>
        <strain evidence="9">CBHHK200</strain>
    </source>
</reference>
<keyword evidence="6" id="KW-1015">Disulfide bond</keyword>
<dbReference type="Gene3D" id="1.10.575.10">
    <property type="entry name" value="P1 Nuclease"/>
    <property type="match status" value="1"/>
</dbReference>
<evidence type="ECO:0000256" key="5">
    <source>
        <dbReference type="ARBA" id="ARBA00022801"/>
    </source>
</evidence>
<evidence type="ECO:0000256" key="2">
    <source>
        <dbReference type="ARBA" id="ARBA00022722"/>
    </source>
</evidence>
<keyword evidence="2" id="KW-0540">Nuclease</keyword>
<keyword evidence="5" id="KW-0378">Hydrolase</keyword>
<comment type="similarity">
    <text evidence="1">Belongs to the nuclease type I family.</text>
</comment>
<gene>
    <name evidence="9" type="ORF">C8F04DRAFT_499958</name>
</gene>
<proteinExistence type="inferred from homology"/>
<evidence type="ECO:0000313" key="9">
    <source>
        <dbReference type="EMBL" id="KAJ7016702.1"/>
    </source>
</evidence>
<dbReference type="PANTHER" id="PTHR33146:SF26">
    <property type="entry name" value="ENDONUCLEASE 4"/>
    <property type="match status" value="1"/>
</dbReference>
<keyword evidence="7" id="KW-0325">Glycoprotein</keyword>
<dbReference type="GO" id="GO:0003676">
    <property type="term" value="F:nucleic acid binding"/>
    <property type="evidence" value="ECO:0007669"/>
    <property type="project" value="InterPro"/>
</dbReference>
<keyword evidence="3" id="KW-0479">Metal-binding</keyword>